<keyword evidence="2" id="KW-0732">Signal</keyword>
<keyword evidence="4" id="KW-1185">Reference proteome</keyword>
<dbReference type="InterPro" id="IPR038673">
    <property type="entry name" value="OprB_sf"/>
</dbReference>
<dbReference type="Proteomes" id="UP000287766">
    <property type="component" value="Unassembled WGS sequence"/>
</dbReference>
<reference evidence="4" key="1">
    <citation type="journal article" date="2018" name="Front. Microbiol.">
        <title>Genome-Based Analysis Reveals the Taxonomy and Diversity of the Family Idiomarinaceae.</title>
        <authorList>
            <person name="Liu Y."/>
            <person name="Lai Q."/>
            <person name="Shao Z."/>
        </authorList>
    </citation>
    <scope>NUCLEOTIDE SEQUENCE [LARGE SCALE GENOMIC DNA]</scope>
    <source>
        <strain evidence="4">KYW314</strain>
    </source>
</reference>
<feature type="chain" id="PRO_5031100770" description="Porin" evidence="2">
    <location>
        <begin position="20"/>
        <end position="320"/>
    </location>
</feature>
<gene>
    <name evidence="3" type="ORF">CWE22_05380</name>
</gene>
<evidence type="ECO:0000313" key="4">
    <source>
        <dbReference type="Proteomes" id="UP000287766"/>
    </source>
</evidence>
<evidence type="ECO:0008006" key="5">
    <source>
        <dbReference type="Google" id="ProtNLM"/>
    </source>
</evidence>
<protein>
    <recommendedName>
        <fullName evidence="5">Porin</fullName>
    </recommendedName>
</protein>
<evidence type="ECO:0000256" key="2">
    <source>
        <dbReference type="SAM" id="SignalP"/>
    </source>
</evidence>
<sequence>MLWLAAALLAVDVSGAAVASTQSLANSNAAESEWFVSTDLVFQSQAGAHGWRLFIEGNSSPHRNGVSELFPQANADVGTALDCRGNGRLQVSELVYVFQHNARAVEVGLMDLTGYFDLGRIANDETTQFMAADLTNNPVIAFPDYTLGIYVEQQITDKLTWKTAVASAVGLGDTAKRTYGELWDLNAEGRGTFVITSLDATYQNWELRGGAWFATEEQEGRGIFATASRAVGARHWMIRAGLTTNDAEQNDQFVGIAHDYTWQRWTLGAGVSRLFSESEESRTQLETYLRYAATDEQLLTLDVQHLDDEIILGGRLTLLW</sequence>
<accession>A0A7Z6ZUD5</accession>
<proteinExistence type="inferred from homology"/>
<organism evidence="3 4">
    <name type="scientific">Pseudidiomarina aestuarii</name>
    <dbReference type="NCBI Taxonomy" id="624146"/>
    <lineage>
        <taxon>Bacteria</taxon>
        <taxon>Pseudomonadati</taxon>
        <taxon>Pseudomonadota</taxon>
        <taxon>Gammaproteobacteria</taxon>
        <taxon>Alteromonadales</taxon>
        <taxon>Idiomarinaceae</taxon>
        <taxon>Pseudidiomarina</taxon>
    </lineage>
</organism>
<dbReference type="RefSeq" id="WP_169930326.1">
    <property type="nucleotide sequence ID" value="NZ_PIPR01000001.1"/>
</dbReference>
<comment type="similarity">
    <text evidence="1">Belongs to the OprB family.</text>
</comment>
<evidence type="ECO:0000256" key="1">
    <source>
        <dbReference type="ARBA" id="ARBA00008769"/>
    </source>
</evidence>
<dbReference type="EMBL" id="PIPR01000001">
    <property type="protein sequence ID" value="RUO41592.1"/>
    <property type="molecule type" value="Genomic_DNA"/>
</dbReference>
<comment type="caution">
    <text evidence="3">The sequence shown here is derived from an EMBL/GenBank/DDBJ whole genome shotgun (WGS) entry which is preliminary data.</text>
</comment>
<dbReference type="Gene3D" id="2.40.160.180">
    <property type="entry name" value="Carbohydrate-selective porin OprB"/>
    <property type="match status" value="1"/>
</dbReference>
<feature type="signal peptide" evidence="2">
    <location>
        <begin position="1"/>
        <end position="19"/>
    </location>
</feature>
<name>A0A7Z6ZUD5_9GAMM</name>
<dbReference type="AlphaFoldDB" id="A0A7Z6ZUD5"/>
<evidence type="ECO:0000313" key="3">
    <source>
        <dbReference type="EMBL" id="RUO41592.1"/>
    </source>
</evidence>